<evidence type="ECO:0000256" key="1">
    <source>
        <dbReference type="PROSITE-ProRule" id="PRU00339"/>
    </source>
</evidence>
<dbReference type="PROSITE" id="PS50005">
    <property type="entry name" value="TPR"/>
    <property type="match status" value="1"/>
</dbReference>
<dbReference type="InterPro" id="IPR011990">
    <property type="entry name" value="TPR-like_helical_dom_sf"/>
</dbReference>
<dbReference type="AlphaFoldDB" id="A0A0L8BS55"/>
<reference evidence="3" key="1">
    <citation type="submission" date="2015-07" db="EMBL/GenBank/DDBJ databases">
        <title>Whole genome sequence of an Ensifer adhaerens strain isolated from a cave pool in the Wind Cave National Park.</title>
        <authorList>
            <person name="Eng W.W.H."/>
            <person name="Gan H.M."/>
            <person name="Barton H.A."/>
            <person name="Savka M.A."/>
        </authorList>
    </citation>
    <scope>NUCLEOTIDE SEQUENCE [LARGE SCALE GENOMIC DNA]</scope>
    <source>
        <strain evidence="3">SD006</strain>
    </source>
</reference>
<dbReference type="OrthoDB" id="8421013at2"/>
<dbReference type="Pfam" id="PF14559">
    <property type="entry name" value="TPR_19"/>
    <property type="match status" value="1"/>
</dbReference>
<comment type="caution">
    <text evidence="2">The sequence shown here is derived from an EMBL/GenBank/DDBJ whole genome shotgun (WGS) entry which is preliminary data.</text>
</comment>
<accession>A0A0L8BS55</accession>
<proteinExistence type="predicted"/>
<name>A0A0L8BS55_ENSAD</name>
<gene>
    <name evidence="2" type="ORF">AC244_17780</name>
</gene>
<evidence type="ECO:0000313" key="2">
    <source>
        <dbReference type="EMBL" id="KOF17380.1"/>
    </source>
</evidence>
<keyword evidence="1" id="KW-0802">TPR repeat</keyword>
<dbReference type="PATRIC" id="fig|106592.7.peg.1341"/>
<organism evidence="2 3">
    <name type="scientific">Ensifer adhaerens</name>
    <name type="common">Sinorhizobium morelense</name>
    <dbReference type="NCBI Taxonomy" id="106592"/>
    <lineage>
        <taxon>Bacteria</taxon>
        <taxon>Pseudomonadati</taxon>
        <taxon>Pseudomonadota</taxon>
        <taxon>Alphaproteobacteria</taxon>
        <taxon>Hyphomicrobiales</taxon>
        <taxon>Rhizobiaceae</taxon>
        <taxon>Sinorhizobium/Ensifer group</taxon>
        <taxon>Ensifer</taxon>
    </lineage>
</organism>
<dbReference type="RefSeq" id="WP_053250141.1">
    <property type="nucleotide sequence ID" value="NZ_LGAP01000011.1"/>
</dbReference>
<dbReference type="InterPro" id="IPR019734">
    <property type="entry name" value="TPR_rpt"/>
</dbReference>
<evidence type="ECO:0000313" key="3">
    <source>
        <dbReference type="Proteomes" id="UP000037425"/>
    </source>
</evidence>
<dbReference type="Proteomes" id="UP000037425">
    <property type="component" value="Unassembled WGS sequence"/>
</dbReference>
<feature type="repeat" description="TPR" evidence="1">
    <location>
        <begin position="16"/>
        <end position="49"/>
    </location>
</feature>
<dbReference type="EMBL" id="LGAP01000011">
    <property type="protein sequence ID" value="KOF17380.1"/>
    <property type="molecule type" value="Genomic_DNA"/>
</dbReference>
<dbReference type="SUPFAM" id="SSF48452">
    <property type="entry name" value="TPR-like"/>
    <property type="match status" value="1"/>
</dbReference>
<protein>
    <submittedName>
        <fullName evidence="2">Uncharacterized protein</fullName>
    </submittedName>
</protein>
<dbReference type="Gene3D" id="1.25.40.10">
    <property type="entry name" value="Tetratricopeptide repeat domain"/>
    <property type="match status" value="1"/>
</dbReference>
<sequence length="109" mass="12291">MRQVLEKLLDDGRDDKLLRFTLGSICLQEADAETALVHLQRAIELDPTYSAAWKLSGAALLKLNRIEEARRIWTEGRSVAEKKGDLQVAREITVFLKRLDKQCVAANKG</sequence>